<dbReference type="Gene3D" id="1.10.287.110">
    <property type="entry name" value="DnaJ domain"/>
    <property type="match status" value="1"/>
</dbReference>
<dbReference type="Pfam" id="PF00226">
    <property type="entry name" value="DnaJ"/>
    <property type="match status" value="1"/>
</dbReference>
<dbReference type="EMBL" id="UYYA01004879">
    <property type="protein sequence ID" value="VDM63641.1"/>
    <property type="molecule type" value="Genomic_DNA"/>
</dbReference>
<dbReference type="PROSITE" id="PS00636">
    <property type="entry name" value="DNAJ_1"/>
    <property type="match status" value="1"/>
</dbReference>
<keyword evidence="4" id="KW-1185">Reference proteome</keyword>
<evidence type="ECO:0000259" key="2">
    <source>
        <dbReference type="PROSITE" id="PS50076"/>
    </source>
</evidence>
<dbReference type="PRINTS" id="PR00625">
    <property type="entry name" value="JDOMAIN"/>
</dbReference>
<accession>A0A0R3PZP5</accession>
<dbReference type="InterPro" id="IPR036869">
    <property type="entry name" value="J_dom_sf"/>
</dbReference>
<reference evidence="3 4" key="2">
    <citation type="submission" date="2018-11" db="EMBL/GenBank/DDBJ databases">
        <authorList>
            <consortium name="Pathogen Informatics"/>
        </authorList>
    </citation>
    <scope>NUCLEOTIDE SEQUENCE [LARGE SCALE GENOMIC DNA]</scope>
    <source>
        <strain evidence="3 4">Costa Rica</strain>
    </source>
</reference>
<keyword evidence="1" id="KW-0812">Transmembrane</keyword>
<evidence type="ECO:0000313" key="3">
    <source>
        <dbReference type="EMBL" id="VDM63641.1"/>
    </source>
</evidence>
<evidence type="ECO:0000313" key="5">
    <source>
        <dbReference type="WBParaSite" id="ACOC_0001205501-mRNA-1"/>
    </source>
</evidence>
<proteinExistence type="predicted"/>
<name>A0A0R3PZP5_ANGCS</name>
<organism evidence="5">
    <name type="scientific">Angiostrongylus costaricensis</name>
    <name type="common">Nematode worm</name>
    <dbReference type="NCBI Taxonomy" id="334426"/>
    <lineage>
        <taxon>Eukaryota</taxon>
        <taxon>Metazoa</taxon>
        <taxon>Ecdysozoa</taxon>
        <taxon>Nematoda</taxon>
        <taxon>Chromadorea</taxon>
        <taxon>Rhabditida</taxon>
        <taxon>Rhabditina</taxon>
        <taxon>Rhabditomorpha</taxon>
        <taxon>Strongyloidea</taxon>
        <taxon>Metastrongylidae</taxon>
        <taxon>Angiostrongylus</taxon>
    </lineage>
</organism>
<dbReference type="AlphaFoldDB" id="A0A0R3PZP5"/>
<dbReference type="InterPro" id="IPR001623">
    <property type="entry name" value="DnaJ_domain"/>
</dbReference>
<dbReference type="CDD" id="cd06257">
    <property type="entry name" value="DnaJ"/>
    <property type="match status" value="1"/>
</dbReference>
<protein>
    <submittedName>
        <fullName evidence="5">J domain-containing protein</fullName>
    </submittedName>
</protein>
<keyword evidence="1" id="KW-1133">Transmembrane helix</keyword>
<keyword evidence="1" id="KW-0472">Membrane</keyword>
<dbReference type="OMA" id="NTSEEWH"/>
<dbReference type="STRING" id="334426.A0A0R3PZP5"/>
<feature type="domain" description="J" evidence="2">
    <location>
        <begin position="23"/>
        <end position="87"/>
    </location>
</feature>
<dbReference type="PROSITE" id="PS50076">
    <property type="entry name" value="DNAJ_2"/>
    <property type="match status" value="1"/>
</dbReference>
<evidence type="ECO:0000256" key="1">
    <source>
        <dbReference type="SAM" id="Phobius"/>
    </source>
</evidence>
<dbReference type="SMART" id="SM00271">
    <property type="entry name" value="DnaJ"/>
    <property type="match status" value="1"/>
</dbReference>
<dbReference type="InterPro" id="IPR036249">
    <property type="entry name" value="Thioredoxin-like_sf"/>
</dbReference>
<sequence length="803" mass="92695">MRLYLTPYAILAVCVVGSDYPQDPYATLGVSKTANIKEIKRAYKQLAKEWHPDKNTAPDAQERFVAISRAYELLSDPLKKERFDKFGTIDDTPQSSSYHHQHVFSGFEHFNMVSRCVSDDLAAKSYCQPFLLYAYSNYCQLCFRLQAQWKAISEYLGPLGYGIGTVNALTDGNLLEKLRVSRLPAIVAIVEGRVTHFRSDMFLLNEKDVRVFARDVIPRSFMGFINSRDALSRFVSQWEPSNKVSVSDKIPSAVFTLCSISVVVLGTATEPRMRYLLAAMKYSHFARFAYIHLSSPLKEISSTEYLDELCPVSSRNLRRICVVLPVMDSREDVVFLNSFRVFTRQYNKKYAQQKVVLTYIYVNKQSEWIKPFLEKKNGESAKARDVLVLWRLEHVKARFTWLEAAWGDDVDHFKNLLDGVISQAIKLEQTASVGNLVNEYAPSWWTRMCRALVRMVQSAWFHLTKEEAYPVLSAVATFFVILIVGYGLNYMNQETRPKKECLQLITFAFKEKPKKNTSEEWHPEDPQSKNETYTKLNSQVRLQRYASFFQLLIFHLFYGDSFIKFSSAYKGYVFIIESASFSALSIMSPHIHELRAESYFGMIRLLKPGCRSLILLVDEQSKNNLLMQFALYILPLKKLIVPSSSFWVVLDSGQQRILVFSNKTFSFGYLMVEKNLPWFRKLLEHTLPLGDSCGITEGDSLYVKLKSINPRQTIGTVLSLCGWKLYFSIYHPMHRIEKKKHQPQQHFLGFDSEDDISSDSDMVRRGGTVSEENVLNGFPNWLDRLLEGSVRRYYIPEWPDNLR</sequence>
<dbReference type="OrthoDB" id="10065037at2759"/>
<dbReference type="SUPFAM" id="SSF52833">
    <property type="entry name" value="Thioredoxin-like"/>
    <property type="match status" value="1"/>
</dbReference>
<dbReference type="InterPro" id="IPR052448">
    <property type="entry name" value="DnaJ_C16_autophagy_reg"/>
</dbReference>
<gene>
    <name evidence="3" type="ORF">ACOC_LOCUS12056</name>
</gene>
<feature type="transmembrane region" description="Helical" evidence="1">
    <location>
        <begin position="468"/>
        <end position="488"/>
    </location>
</feature>
<dbReference type="Proteomes" id="UP000267027">
    <property type="component" value="Unassembled WGS sequence"/>
</dbReference>
<dbReference type="PANTHER" id="PTHR44303:SF2">
    <property type="entry name" value="DNAJ HOMOLOG SUBFAMILY C MEMBER 16"/>
    <property type="match status" value="1"/>
</dbReference>
<dbReference type="InterPro" id="IPR018253">
    <property type="entry name" value="DnaJ_domain_CS"/>
</dbReference>
<dbReference type="SUPFAM" id="SSF46565">
    <property type="entry name" value="Chaperone J-domain"/>
    <property type="match status" value="1"/>
</dbReference>
<evidence type="ECO:0000313" key="4">
    <source>
        <dbReference type="Proteomes" id="UP000267027"/>
    </source>
</evidence>
<reference evidence="5" key="1">
    <citation type="submission" date="2016-04" db="UniProtKB">
        <authorList>
            <consortium name="WormBaseParasite"/>
        </authorList>
    </citation>
    <scope>IDENTIFICATION</scope>
</reference>
<dbReference type="WBParaSite" id="ACOC_0001205501-mRNA-1">
    <property type="protein sequence ID" value="ACOC_0001205501-mRNA-1"/>
    <property type="gene ID" value="ACOC_0001205501"/>
</dbReference>
<dbReference type="PANTHER" id="PTHR44303">
    <property type="entry name" value="DNAJ HOMOLOG SUBFAMILY C MEMBER 16"/>
    <property type="match status" value="1"/>
</dbReference>